<evidence type="ECO:0000256" key="4">
    <source>
        <dbReference type="ARBA" id="ARBA00022679"/>
    </source>
</evidence>
<evidence type="ECO:0000256" key="2">
    <source>
        <dbReference type="ARBA" id="ARBA00022448"/>
    </source>
</evidence>
<dbReference type="SUPFAM" id="SSF51261">
    <property type="entry name" value="Duplicated hybrid motif"/>
    <property type="match status" value="1"/>
</dbReference>
<protein>
    <submittedName>
        <fullName evidence="8">PTS glucose transporter subunit IIA</fullName>
    </submittedName>
</protein>
<keyword evidence="4" id="KW-0808">Transferase</keyword>
<dbReference type="GO" id="GO:0009401">
    <property type="term" value="P:phosphoenolpyruvate-dependent sugar phosphotransferase system"/>
    <property type="evidence" value="ECO:0007669"/>
    <property type="project" value="UniProtKB-KW"/>
</dbReference>
<accession>A0A7S7M8S3</accession>
<dbReference type="PANTHER" id="PTHR45008:SF1">
    <property type="entry name" value="PTS SYSTEM GLUCOSE-SPECIFIC EIIA COMPONENT"/>
    <property type="match status" value="1"/>
</dbReference>
<evidence type="ECO:0000256" key="1">
    <source>
        <dbReference type="ARBA" id="ARBA00004496"/>
    </source>
</evidence>
<evidence type="ECO:0000256" key="6">
    <source>
        <dbReference type="ARBA" id="ARBA00022777"/>
    </source>
</evidence>
<dbReference type="InterPro" id="IPR001127">
    <property type="entry name" value="PTS_EIIA_1_perm"/>
</dbReference>
<dbReference type="PROSITE" id="PS00371">
    <property type="entry name" value="PTS_EIIA_TYPE_1_HIS"/>
    <property type="match status" value="1"/>
</dbReference>
<gene>
    <name evidence="8" type="ORF">INP52_05670</name>
</gene>
<keyword evidence="6" id="KW-0418">Kinase</keyword>
<dbReference type="RefSeq" id="WP_194369858.1">
    <property type="nucleotide sequence ID" value="NZ_CP063767.1"/>
</dbReference>
<keyword evidence="2" id="KW-0813">Transport</keyword>
<dbReference type="PROSITE" id="PS51093">
    <property type="entry name" value="PTS_EIIA_TYPE_1"/>
    <property type="match status" value="1"/>
</dbReference>
<keyword evidence="5" id="KW-0598">Phosphotransferase system</keyword>
<dbReference type="Proteomes" id="UP000593735">
    <property type="component" value="Chromosome"/>
</dbReference>
<organism evidence="8 9">
    <name type="scientific">Thermophilibacter immobilis</name>
    <dbReference type="NCBI Taxonomy" id="2779519"/>
    <lineage>
        <taxon>Bacteria</taxon>
        <taxon>Bacillati</taxon>
        <taxon>Actinomycetota</taxon>
        <taxon>Coriobacteriia</taxon>
        <taxon>Coriobacteriales</taxon>
        <taxon>Atopobiaceae</taxon>
        <taxon>Thermophilibacter</taxon>
    </lineage>
</organism>
<dbReference type="GO" id="GO:0005737">
    <property type="term" value="C:cytoplasm"/>
    <property type="evidence" value="ECO:0007669"/>
    <property type="project" value="UniProtKB-SubCell"/>
</dbReference>
<keyword evidence="9" id="KW-1185">Reference proteome</keyword>
<evidence type="ECO:0000256" key="3">
    <source>
        <dbReference type="ARBA" id="ARBA00022597"/>
    </source>
</evidence>
<dbReference type="Gene3D" id="2.70.70.10">
    <property type="entry name" value="Glucose Permease (Domain IIA)"/>
    <property type="match status" value="1"/>
</dbReference>
<dbReference type="EMBL" id="CP063767">
    <property type="protein sequence ID" value="QOY59933.1"/>
    <property type="molecule type" value="Genomic_DNA"/>
</dbReference>
<dbReference type="InterPro" id="IPR011055">
    <property type="entry name" value="Dup_hybrid_motif"/>
</dbReference>
<keyword evidence="3 8" id="KW-0762">Sugar transport</keyword>
<dbReference type="AlphaFoldDB" id="A0A7S7M8S3"/>
<dbReference type="FunFam" id="2.70.70.10:FF:000001">
    <property type="entry name" value="PTS system glucose-specific IIA component"/>
    <property type="match status" value="1"/>
</dbReference>
<dbReference type="PANTHER" id="PTHR45008">
    <property type="entry name" value="PTS SYSTEM GLUCOSE-SPECIFIC EIIA COMPONENT"/>
    <property type="match status" value="1"/>
</dbReference>
<proteinExistence type="predicted"/>
<evidence type="ECO:0000256" key="5">
    <source>
        <dbReference type="ARBA" id="ARBA00022683"/>
    </source>
</evidence>
<sequence length="175" mass="17916">MSFLDRFKKAEPARPASLSVTASATEVLAPVSGEGVAMAALPDPLFAGGAMGTAYGVEPADGIVYAPVSGTVTATTATLHAVGLCSDAGVEVLIHVGVDTVNMKGDGFESFVEKGQRVAAGEPLMSFDRAKIRQAGYPDTVIVVITNTDDLARVEPVAPAHVSAGEKIFEVASAR</sequence>
<feature type="domain" description="PTS EIIA type-1" evidence="7">
    <location>
        <begin position="43"/>
        <end position="147"/>
    </location>
</feature>
<name>A0A7S7M8S3_9ACTN</name>
<dbReference type="NCBIfam" id="TIGR00830">
    <property type="entry name" value="PTBA"/>
    <property type="match status" value="1"/>
</dbReference>
<comment type="subcellular location">
    <subcellularLocation>
        <location evidence="1">Cytoplasm</location>
    </subcellularLocation>
</comment>
<evidence type="ECO:0000259" key="7">
    <source>
        <dbReference type="PROSITE" id="PS51093"/>
    </source>
</evidence>
<dbReference type="InterPro" id="IPR050890">
    <property type="entry name" value="PTS_EIIA_component"/>
</dbReference>
<dbReference type="Pfam" id="PF00358">
    <property type="entry name" value="PTS_EIIA_1"/>
    <property type="match status" value="1"/>
</dbReference>
<evidence type="ECO:0000313" key="8">
    <source>
        <dbReference type="EMBL" id="QOY59933.1"/>
    </source>
</evidence>
<reference evidence="8 9" key="1">
    <citation type="submission" date="2020-10" db="EMBL/GenBank/DDBJ databases">
        <title>Olsenella immobilis sp.nov., isolated from the mud in a fermentation cellar used for the production of Chinese strong-flavoured liquor.</title>
        <authorList>
            <person name="Lu L."/>
        </authorList>
    </citation>
    <scope>NUCLEOTIDE SEQUENCE [LARGE SCALE GENOMIC DNA]</scope>
    <source>
        <strain evidence="8 9">LZLJ-2</strain>
    </source>
</reference>
<evidence type="ECO:0000313" key="9">
    <source>
        <dbReference type="Proteomes" id="UP000593735"/>
    </source>
</evidence>
<dbReference type="KEGG" id="tio:INP52_05670"/>
<dbReference type="GO" id="GO:0016301">
    <property type="term" value="F:kinase activity"/>
    <property type="evidence" value="ECO:0007669"/>
    <property type="project" value="UniProtKB-KW"/>
</dbReference>